<evidence type="ECO:0000256" key="2">
    <source>
        <dbReference type="ARBA" id="ARBA00022448"/>
    </source>
</evidence>
<dbReference type="InterPro" id="IPR037066">
    <property type="entry name" value="Plug_dom_sf"/>
</dbReference>
<keyword evidence="16" id="KW-1185">Reference proteome</keyword>
<dbReference type="InterPro" id="IPR023997">
    <property type="entry name" value="TonB-dep_OMP_SusC/RagA_CS"/>
</dbReference>
<dbReference type="Gene3D" id="2.40.170.20">
    <property type="entry name" value="TonB-dependent receptor, beta-barrel domain"/>
    <property type="match status" value="1"/>
</dbReference>
<dbReference type="Pfam" id="PF07715">
    <property type="entry name" value="Plug"/>
    <property type="match status" value="1"/>
</dbReference>
<protein>
    <submittedName>
        <fullName evidence="15">SusC/RagA family TonB-linked outer membrane protein</fullName>
    </submittedName>
</protein>
<evidence type="ECO:0000256" key="1">
    <source>
        <dbReference type="ARBA" id="ARBA00004571"/>
    </source>
</evidence>
<evidence type="ECO:0000256" key="7">
    <source>
        <dbReference type="ARBA" id="ARBA00023136"/>
    </source>
</evidence>
<gene>
    <name evidence="15" type="ORF">G3567_10550</name>
</gene>
<comment type="caution">
    <text evidence="15">The sequence shown here is derived from an EMBL/GenBank/DDBJ whole genome shotgun (WGS) entry which is preliminary data.</text>
</comment>
<dbReference type="Gene3D" id="2.170.130.10">
    <property type="entry name" value="TonB-dependent receptor, plug domain"/>
    <property type="match status" value="1"/>
</dbReference>
<dbReference type="SUPFAM" id="SSF56935">
    <property type="entry name" value="Porins"/>
    <property type="match status" value="1"/>
</dbReference>
<comment type="subcellular location">
    <subcellularLocation>
        <location evidence="1 10">Cell outer membrane</location>
        <topology evidence="1 10">Multi-pass membrane protein</topology>
    </subcellularLocation>
</comment>
<evidence type="ECO:0000256" key="8">
    <source>
        <dbReference type="ARBA" id="ARBA00023170"/>
    </source>
</evidence>
<keyword evidence="2 10" id="KW-0813">Transport</keyword>
<accession>A0A6B3R2M7</accession>
<sequence length="1082" mass="119248">MKCIPKKLFLLAALLASSFVFSQEVITGSVQDEYGLPLPGVTVIEKGTTNGVVTSIDGDYSITVTTQDPSLSFSYVGFKTQTIEVNGRSLINVTMKEDIESLNEVVITSLGFKESKDELGYASSTVKGNEVVEAGESTLLNGLSGKSSGVRISRNSGDPGAGAYIQIRGLSSITRNSQPLIVVDGVPISNDVRGNSDRSGVSQESRLNDINPNDIESMSILKGASAAALWGTQALGGVIIITTKSGNYNRPLTVTYSSTYSYDQISQRYPLQTKYGQGDNGFYNQRARDSYGDLIANRSGGEDDFDTSGQFFQDQDGRFYYPIINKNSRETFNDSNFDQVFDNGHFFENNLSLSGGDKKSTIFFSMSNLDQQGIIKNNSDYRRTTARFNAQHKFNDYLDLQLSSTYVQTNSNRIRKGASSSGLYLGLLRNPADFDISGYRGNYYSSPDASPIPNRHRSYREPLGADDSPTYNNPLWTINEQENEAKVDRFISNFELTGTPTNWLDLIARVGIDHYSEKRSEFFTPGSAAGEFRPGALDRSLATNTILNMDYIAKSRFDVNDDLDGSFLVGFNYNSKSRVVEGVEARNFIQFLDVDSGIRDVSNTLPENRSVTSFEGHERTAGVYSALNLSAYEMLFVDATLRVESASTFGDASDNTFAFPSLSTAWQFTELLNVDDSFLSFGKLRASYGEVGIQPRRYNTSNVFVSPSLGDTFGGDLDISLYGNGGFIPAASRGNSSLKPERKKEMELGVDLRFFENRFKISATYFDNVTEDVLLDFPVPNSTGYSSIYANGAEIENKGVELDLSYQLLLTENYSWSISSNFTSLRNEVTNLAGIESFDLGGLSAVSSRAVEGFPLGVLWGSRILRDEEGAMVLDEYGFPVQDQVEGVIGDPNPDWQGALNSTFRYKNFGVSILVETFQGGDIYAGTKSVLRDLGRWYDTANQVDATRNYLTSDGSIINIGETFRGNVGDFGAGPVALTESWYNGRGGFFGGGIDELYIEDASWTRIRELRLSYIWNSEWFKSKTKLQSAEFAVTGRNLIIWTDFEGNDPDTNLSGVSAARGIDYFNNPATKSYIFSLTLKL</sequence>
<dbReference type="Pfam" id="PF00593">
    <property type="entry name" value="TonB_dep_Rec_b-barrel"/>
    <property type="match status" value="1"/>
</dbReference>
<evidence type="ECO:0000259" key="14">
    <source>
        <dbReference type="Pfam" id="PF07715"/>
    </source>
</evidence>
<dbReference type="InterPro" id="IPR008969">
    <property type="entry name" value="CarboxyPept-like_regulatory"/>
</dbReference>
<keyword evidence="6 11" id="KW-0798">TonB box</keyword>
<evidence type="ECO:0000256" key="10">
    <source>
        <dbReference type="PROSITE-ProRule" id="PRU01360"/>
    </source>
</evidence>
<dbReference type="PANTHER" id="PTHR30069">
    <property type="entry name" value="TONB-DEPENDENT OUTER MEMBRANE RECEPTOR"/>
    <property type="match status" value="1"/>
</dbReference>
<feature type="domain" description="TonB-dependent receptor plug" evidence="14">
    <location>
        <begin position="117"/>
        <end position="238"/>
    </location>
</feature>
<evidence type="ECO:0000259" key="13">
    <source>
        <dbReference type="Pfam" id="PF00593"/>
    </source>
</evidence>
<evidence type="ECO:0000256" key="11">
    <source>
        <dbReference type="RuleBase" id="RU003357"/>
    </source>
</evidence>
<keyword evidence="5 12" id="KW-0732">Signal</keyword>
<keyword evidence="3 10" id="KW-1134">Transmembrane beta strand</keyword>
<keyword evidence="9 10" id="KW-0998">Cell outer membrane</keyword>
<dbReference type="Proteomes" id="UP000478505">
    <property type="component" value="Unassembled WGS sequence"/>
</dbReference>
<evidence type="ECO:0000313" key="16">
    <source>
        <dbReference type="Proteomes" id="UP000478505"/>
    </source>
</evidence>
<dbReference type="GO" id="GO:0015344">
    <property type="term" value="F:siderophore uptake transmembrane transporter activity"/>
    <property type="evidence" value="ECO:0007669"/>
    <property type="project" value="TreeGrafter"/>
</dbReference>
<proteinExistence type="inferred from homology"/>
<evidence type="ECO:0000256" key="9">
    <source>
        <dbReference type="ARBA" id="ARBA00023237"/>
    </source>
</evidence>
<keyword evidence="8" id="KW-0675">Receptor</keyword>
<evidence type="ECO:0000313" key="15">
    <source>
        <dbReference type="EMBL" id="NEV94582.1"/>
    </source>
</evidence>
<name>A0A6B3R2M7_9FLAO</name>
<dbReference type="EMBL" id="JAAIKD010000005">
    <property type="protein sequence ID" value="NEV94582.1"/>
    <property type="molecule type" value="Genomic_DNA"/>
</dbReference>
<dbReference type="InterPro" id="IPR036942">
    <property type="entry name" value="Beta-barrel_TonB_sf"/>
</dbReference>
<dbReference type="GO" id="GO:0009279">
    <property type="term" value="C:cell outer membrane"/>
    <property type="evidence" value="ECO:0007669"/>
    <property type="project" value="UniProtKB-SubCell"/>
</dbReference>
<reference evidence="15 16" key="1">
    <citation type="submission" date="2020-02" db="EMBL/GenBank/DDBJ databases">
        <title>Flavobacteriaceae Psychroflexus bacterium YR1-1, complete genome.</title>
        <authorList>
            <person name="Li Y."/>
            <person name="Wu S."/>
        </authorList>
    </citation>
    <scope>NUCLEOTIDE SEQUENCE [LARGE SCALE GENOMIC DNA]</scope>
    <source>
        <strain evidence="15 16">YR1-1</strain>
    </source>
</reference>
<dbReference type="Pfam" id="PF13715">
    <property type="entry name" value="CarbopepD_reg_2"/>
    <property type="match status" value="1"/>
</dbReference>
<keyword evidence="7 10" id="KW-0472">Membrane</keyword>
<comment type="similarity">
    <text evidence="10 11">Belongs to the TonB-dependent receptor family.</text>
</comment>
<dbReference type="AlphaFoldDB" id="A0A6B3R2M7"/>
<evidence type="ECO:0000256" key="4">
    <source>
        <dbReference type="ARBA" id="ARBA00022692"/>
    </source>
</evidence>
<feature type="domain" description="TonB-dependent receptor-like beta-barrel" evidence="13">
    <location>
        <begin position="431"/>
        <end position="956"/>
    </location>
</feature>
<dbReference type="InterPro" id="IPR000531">
    <property type="entry name" value="Beta-barrel_TonB"/>
</dbReference>
<feature type="chain" id="PRO_5025387573" evidence="12">
    <location>
        <begin position="23"/>
        <end position="1082"/>
    </location>
</feature>
<feature type="signal peptide" evidence="12">
    <location>
        <begin position="1"/>
        <end position="22"/>
    </location>
</feature>
<dbReference type="SUPFAM" id="SSF49464">
    <property type="entry name" value="Carboxypeptidase regulatory domain-like"/>
    <property type="match status" value="1"/>
</dbReference>
<organism evidence="15 16">
    <name type="scientific">Psychroflexus aurantiacus</name>
    <dbReference type="NCBI Taxonomy" id="2709310"/>
    <lineage>
        <taxon>Bacteria</taxon>
        <taxon>Pseudomonadati</taxon>
        <taxon>Bacteroidota</taxon>
        <taxon>Flavobacteriia</taxon>
        <taxon>Flavobacteriales</taxon>
        <taxon>Flavobacteriaceae</taxon>
        <taxon>Psychroflexus</taxon>
    </lineage>
</organism>
<dbReference type="NCBIfam" id="TIGR04057">
    <property type="entry name" value="SusC_RagA_signa"/>
    <property type="match status" value="1"/>
</dbReference>
<evidence type="ECO:0000256" key="3">
    <source>
        <dbReference type="ARBA" id="ARBA00022452"/>
    </source>
</evidence>
<dbReference type="RefSeq" id="WP_164005293.1">
    <property type="nucleotide sequence ID" value="NZ_JAAIKD010000005.1"/>
</dbReference>
<dbReference type="InterPro" id="IPR012910">
    <property type="entry name" value="Plug_dom"/>
</dbReference>
<dbReference type="PANTHER" id="PTHR30069:SF29">
    <property type="entry name" value="HEMOGLOBIN AND HEMOGLOBIN-HAPTOGLOBIN-BINDING PROTEIN 1-RELATED"/>
    <property type="match status" value="1"/>
</dbReference>
<dbReference type="InterPro" id="IPR023996">
    <property type="entry name" value="TonB-dep_OMP_SusC/RagA"/>
</dbReference>
<dbReference type="GO" id="GO:0044718">
    <property type="term" value="P:siderophore transmembrane transport"/>
    <property type="evidence" value="ECO:0007669"/>
    <property type="project" value="TreeGrafter"/>
</dbReference>
<evidence type="ECO:0000256" key="6">
    <source>
        <dbReference type="ARBA" id="ARBA00023077"/>
    </source>
</evidence>
<dbReference type="Gene3D" id="2.60.40.1120">
    <property type="entry name" value="Carboxypeptidase-like, regulatory domain"/>
    <property type="match status" value="1"/>
</dbReference>
<dbReference type="NCBIfam" id="TIGR04056">
    <property type="entry name" value="OMP_RagA_SusC"/>
    <property type="match status" value="1"/>
</dbReference>
<dbReference type="PROSITE" id="PS52016">
    <property type="entry name" value="TONB_DEPENDENT_REC_3"/>
    <property type="match status" value="1"/>
</dbReference>
<dbReference type="InterPro" id="IPR039426">
    <property type="entry name" value="TonB-dep_rcpt-like"/>
</dbReference>
<evidence type="ECO:0000256" key="5">
    <source>
        <dbReference type="ARBA" id="ARBA00022729"/>
    </source>
</evidence>
<evidence type="ECO:0000256" key="12">
    <source>
        <dbReference type="SAM" id="SignalP"/>
    </source>
</evidence>
<keyword evidence="4 10" id="KW-0812">Transmembrane</keyword>